<dbReference type="RefSeq" id="WP_126808032.1">
    <property type="nucleotide sequence ID" value="NZ_PIPP01000004.1"/>
</dbReference>
<dbReference type="Proteomes" id="UP000286934">
    <property type="component" value="Unassembled WGS sequence"/>
</dbReference>
<dbReference type="InterPro" id="IPR013108">
    <property type="entry name" value="Amidohydro_3"/>
</dbReference>
<reference evidence="3" key="1">
    <citation type="journal article" date="2018" name="Front. Microbiol.">
        <title>Genome-Based Analysis Reveals the Taxonomy and Diversity of the Family Idiomarinaceae.</title>
        <authorList>
            <person name="Liu Y."/>
            <person name="Lai Q."/>
            <person name="Shao Z."/>
        </authorList>
    </citation>
    <scope>NUCLEOTIDE SEQUENCE [LARGE SCALE GENOMIC DNA]</scope>
    <source>
        <strain evidence="3">AIS</strain>
    </source>
</reference>
<sequence length="592" mass="65924">MKAIKLLTNWVQTVFRSSKRIRNVPHQLLSIKRCLAISASTLLLLSAANVAAEQQEQFADHTIFHNFNGYTFTGEPGNNARLLSFSVMVVADGKIVETGTNSLIEQYAGAQQIDLLGRTVIPGLIDAHGHISSLGENLTLVDVRGTTSRTQAVAAVANYADKHQSQEWIVGRGWNQELWPDRRFPTRQDLDEVINDRPVWLVRVDAHAGWANSKALEMAGITDDTIDPPGGQIIRDSSGKATGVLIDTAMAMVQEALPVATDEELADINSKAFQHLLSLGITQVHDAGVDARRLQIFKDLAEAEELPLRVNAMIASSEPRLLELLEAGTFRSDNDMLQINSVKVYGDGALGSRGARLIEPYSDDAENTGLLINPEDRVRELFTVTHNHGFQINYHAIGDYTNRLALDEFQRLADSEHDYRHRIEHAQIVSMDDIPRFLALNIIPSMQPTHATSDMNMAEDRVGSERIAGAYAWREFLDQGSLIAAGSDFPVELANPFYGIHAAVTRQDRDNQPVEGWYPEQRMTLQEALRSFTLDAAYAGHLDNVTGSLETGKWADFIVLDQNPLRIKPEDLWRVRIEYTFVAGKEVYKRPI</sequence>
<organism evidence="2 3">
    <name type="scientific">Aliidiomarina shirensis</name>
    <dbReference type="NCBI Taxonomy" id="1048642"/>
    <lineage>
        <taxon>Bacteria</taxon>
        <taxon>Pseudomonadati</taxon>
        <taxon>Pseudomonadota</taxon>
        <taxon>Gammaproteobacteria</taxon>
        <taxon>Alteromonadales</taxon>
        <taxon>Idiomarinaceae</taxon>
        <taxon>Aliidiomarina</taxon>
    </lineage>
</organism>
<protein>
    <submittedName>
        <fullName evidence="2">Amidohydrolase</fullName>
    </submittedName>
</protein>
<keyword evidence="2" id="KW-0378">Hydrolase</keyword>
<keyword evidence="3" id="KW-1185">Reference proteome</keyword>
<feature type="domain" description="Amidohydrolase 3" evidence="1">
    <location>
        <begin position="113"/>
        <end position="588"/>
    </location>
</feature>
<dbReference type="EMBL" id="PIPP01000004">
    <property type="protein sequence ID" value="RUO36226.1"/>
    <property type="molecule type" value="Genomic_DNA"/>
</dbReference>
<dbReference type="Gene3D" id="3.10.310.70">
    <property type="match status" value="1"/>
</dbReference>
<dbReference type="SUPFAM" id="SSF51338">
    <property type="entry name" value="Composite domain of metallo-dependent hydrolases"/>
    <property type="match status" value="1"/>
</dbReference>
<dbReference type="AlphaFoldDB" id="A0A432WQZ8"/>
<gene>
    <name evidence="2" type="ORF">CWE13_09335</name>
</gene>
<proteinExistence type="predicted"/>
<dbReference type="OrthoDB" id="9031471at2"/>
<evidence type="ECO:0000313" key="3">
    <source>
        <dbReference type="Proteomes" id="UP000286934"/>
    </source>
</evidence>
<dbReference type="PANTHER" id="PTHR22642:SF2">
    <property type="entry name" value="PROTEIN LONG AFTER FAR-RED 3"/>
    <property type="match status" value="1"/>
</dbReference>
<dbReference type="InterPro" id="IPR011059">
    <property type="entry name" value="Metal-dep_hydrolase_composite"/>
</dbReference>
<comment type="caution">
    <text evidence="2">The sequence shown here is derived from an EMBL/GenBank/DDBJ whole genome shotgun (WGS) entry which is preliminary data.</text>
</comment>
<dbReference type="CDD" id="cd01300">
    <property type="entry name" value="YtcJ_like"/>
    <property type="match status" value="1"/>
</dbReference>
<accession>A0A432WQZ8</accession>
<dbReference type="InterPro" id="IPR033932">
    <property type="entry name" value="YtcJ-like"/>
</dbReference>
<evidence type="ECO:0000259" key="1">
    <source>
        <dbReference type="Pfam" id="PF07969"/>
    </source>
</evidence>
<evidence type="ECO:0000313" key="2">
    <source>
        <dbReference type="EMBL" id="RUO36226.1"/>
    </source>
</evidence>
<dbReference type="Gene3D" id="2.30.40.10">
    <property type="entry name" value="Urease, subunit C, domain 1"/>
    <property type="match status" value="1"/>
</dbReference>
<dbReference type="InterPro" id="IPR032466">
    <property type="entry name" value="Metal_Hydrolase"/>
</dbReference>
<dbReference type="PANTHER" id="PTHR22642">
    <property type="entry name" value="IMIDAZOLONEPROPIONASE"/>
    <property type="match status" value="1"/>
</dbReference>
<name>A0A432WQZ8_9GAMM</name>
<dbReference type="SUPFAM" id="SSF51556">
    <property type="entry name" value="Metallo-dependent hydrolases"/>
    <property type="match status" value="1"/>
</dbReference>
<dbReference type="Gene3D" id="3.20.20.140">
    <property type="entry name" value="Metal-dependent hydrolases"/>
    <property type="match status" value="1"/>
</dbReference>
<dbReference type="GO" id="GO:0016810">
    <property type="term" value="F:hydrolase activity, acting on carbon-nitrogen (but not peptide) bonds"/>
    <property type="evidence" value="ECO:0007669"/>
    <property type="project" value="InterPro"/>
</dbReference>
<dbReference type="Pfam" id="PF07969">
    <property type="entry name" value="Amidohydro_3"/>
    <property type="match status" value="1"/>
</dbReference>